<dbReference type="GO" id="GO:0071051">
    <property type="term" value="P:poly(A)-dependent snoRNA 3'-end processing"/>
    <property type="evidence" value="ECO:0007669"/>
    <property type="project" value="TreeGrafter"/>
</dbReference>
<proteinExistence type="inferred from homology"/>
<feature type="region of interest" description="Disordered" evidence="9">
    <location>
        <begin position="1"/>
        <end position="39"/>
    </location>
</feature>
<dbReference type="GO" id="GO:0016075">
    <property type="term" value="P:rRNA catabolic process"/>
    <property type="evidence" value="ECO:0007669"/>
    <property type="project" value="TreeGrafter"/>
</dbReference>
<keyword evidence="12" id="KW-0687">Ribonucleoprotein</keyword>
<evidence type="ECO:0000256" key="6">
    <source>
        <dbReference type="ARBA" id="ARBA00022835"/>
    </source>
</evidence>
<dbReference type="InterPro" id="IPR015847">
    <property type="entry name" value="ExoRNase_PH_dom2"/>
</dbReference>
<dbReference type="GO" id="GO:0000177">
    <property type="term" value="C:cytoplasmic exosome (RNase complex)"/>
    <property type="evidence" value="ECO:0007669"/>
    <property type="project" value="TreeGrafter"/>
</dbReference>
<keyword evidence="5" id="KW-0698">rRNA processing</keyword>
<keyword evidence="12" id="KW-0689">Ribosomal protein</keyword>
<evidence type="ECO:0000259" key="11">
    <source>
        <dbReference type="Pfam" id="PF03725"/>
    </source>
</evidence>
<evidence type="ECO:0000313" key="12">
    <source>
        <dbReference type="EMBL" id="KAG5193051.1"/>
    </source>
</evidence>
<comment type="subcellular location">
    <subcellularLocation>
        <location evidence="2">Cytoplasm</location>
    </subcellularLocation>
    <subcellularLocation>
        <location evidence="1">Nucleus</location>
    </subcellularLocation>
</comment>
<evidence type="ECO:0000256" key="7">
    <source>
        <dbReference type="ARBA" id="ARBA00022884"/>
    </source>
</evidence>
<dbReference type="Pfam" id="PF03725">
    <property type="entry name" value="RNase_PH_C"/>
    <property type="match status" value="1"/>
</dbReference>
<dbReference type="EMBL" id="JAFCMP010000001">
    <property type="protein sequence ID" value="KAG5193051.1"/>
    <property type="molecule type" value="Genomic_DNA"/>
</dbReference>
<dbReference type="CDD" id="cd11371">
    <property type="entry name" value="RNase_PH_MTR3"/>
    <property type="match status" value="1"/>
</dbReference>
<dbReference type="Pfam" id="PF01138">
    <property type="entry name" value="RNase_PH"/>
    <property type="match status" value="1"/>
</dbReference>
<dbReference type="GO" id="GO:0034475">
    <property type="term" value="P:U4 snRNA 3'-end processing"/>
    <property type="evidence" value="ECO:0007669"/>
    <property type="project" value="TreeGrafter"/>
</dbReference>
<dbReference type="SUPFAM" id="SSF55666">
    <property type="entry name" value="Ribonuclease PH domain 2-like"/>
    <property type="match status" value="1"/>
</dbReference>
<accession>A0A835ZHR0</accession>
<evidence type="ECO:0000256" key="2">
    <source>
        <dbReference type="ARBA" id="ARBA00004496"/>
    </source>
</evidence>
<dbReference type="SUPFAM" id="SSF54211">
    <property type="entry name" value="Ribosomal protein S5 domain 2-like"/>
    <property type="match status" value="1"/>
</dbReference>
<dbReference type="GO" id="GO:0006364">
    <property type="term" value="P:rRNA processing"/>
    <property type="evidence" value="ECO:0007669"/>
    <property type="project" value="UniProtKB-KW"/>
</dbReference>
<comment type="similarity">
    <text evidence="3">Belongs to the RNase PH family.</text>
</comment>
<dbReference type="GO" id="GO:0005840">
    <property type="term" value="C:ribosome"/>
    <property type="evidence" value="ECO:0007669"/>
    <property type="project" value="UniProtKB-KW"/>
</dbReference>
<dbReference type="PANTHER" id="PTHR11953:SF2">
    <property type="entry name" value="EXOSOME COMPLEX COMPONENT MTR3"/>
    <property type="match status" value="1"/>
</dbReference>
<evidence type="ECO:0000256" key="3">
    <source>
        <dbReference type="ARBA" id="ARBA00006678"/>
    </source>
</evidence>
<dbReference type="GO" id="GO:0000176">
    <property type="term" value="C:nuclear exosome (RNase complex)"/>
    <property type="evidence" value="ECO:0007669"/>
    <property type="project" value="TreeGrafter"/>
</dbReference>
<sequence length="256" mass="27094">MLNCYTPRRAPPAAVAVEEQTSADSSRKRPEHRGDGRKASELRRVYLDLGVVSQASGSAYLELDHTKVICAVYGPHAQSMDTAFSEEGQLKCDLRMAPFAQPKRSEVRGQTDEERELSATLQQALEASVRLDLLTKTAVDVYVTVLAADGGVLGAAITCASLALANASIELFDLVAACTAACADGQVLLDPTAQEEAAAGGSVLVAVMPSSREVTQWRQRGRLPSAQAAAAVELCMDGCAGVATMMRARLLAQVDK</sequence>
<dbReference type="InterPro" id="IPR036345">
    <property type="entry name" value="ExoRNase_PH_dom2_sf"/>
</dbReference>
<feature type="domain" description="Exoribonuclease phosphorolytic" evidence="11">
    <location>
        <begin position="173"/>
        <end position="234"/>
    </location>
</feature>
<dbReference type="InterPro" id="IPR027408">
    <property type="entry name" value="PNPase/RNase_PH_dom_sf"/>
</dbReference>
<evidence type="ECO:0000256" key="1">
    <source>
        <dbReference type="ARBA" id="ARBA00004123"/>
    </source>
</evidence>
<feature type="compositionally biased region" description="Basic and acidic residues" evidence="9">
    <location>
        <begin position="25"/>
        <end position="39"/>
    </location>
</feature>
<dbReference type="GO" id="GO:0003723">
    <property type="term" value="F:RNA binding"/>
    <property type="evidence" value="ECO:0007669"/>
    <property type="project" value="UniProtKB-KW"/>
</dbReference>
<protein>
    <submittedName>
        <fullName evidence="12">Ribosomal protein S5 domain 2-type protein</fullName>
    </submittedName>
</protein>
<evidence type="ECO:0000256" key="9">
    <source>
        <dbReference type="SAM" id="MobiDB-lite"/>
    </source>
</evidence>
<dbReference type="InterPro" id="IPR050080">
    <property type="entry name" value="RNase_PH"/>
</dbReference>
<dbReference type="GO" id="GO:0005730">
    <property type="term" value="C:nucleolus"/>
    <property type="evidence" value="ECO:0007669"/>
    <property type="project" value="TreeGrafter"/>
</dbReference>
<evidence type="ECO:0000256" key="8">
    <source>
        <dbReference type="ARBA" id="ARBA00023242"/>
    </source>
</evidence>
<keyword evidence="4" id="KW-0963">Cytoplasm</keyword>
<dbReference type="InterPro" id="IPR020568">
    <property type="entry name" value="Ribosomal_Su5_D2-typ_SF"/>
</dbReference>
<dbReference type="GO" id="GO:0071028">
    <property type="term" value="P:nuclear mRNA surveillance"/>
    <property type="evidence" value="ECO:0007669"/>
    <property type="project" value="TreeGrafter"/>
</dbReference>
<organism evidence="12 13">
    <name type="scientific">Tribonema minus</name>
    <dbReference type="NCBI Taxonomy" id="303371"/>
    <lineage>
        <taxon>Eukaryota</taxon>
        <taxon>Sar</taxon>
        <taxon>Stramenopiles</taxon>
        <taxon>Ochrophyta</taxon>
        <taxon>PX clade</taxon>
        <taxon>Xanthophyceae</taxon>
        <taxon>Tribonematales</taxon>
        <taxon>Tribonemataceae</taxon>
        <taxon>Tribonema</taxon>
    </lineage>
</organism>
<keyword evidence="6" id="KW-0271">Exosome</keyword>
<name>A0A835ZHR0_9STRA</name>
<evidence type="ECO:0000313" key="13">
    <source>
        <dbReference type="Proteomes" id="UP000664859"/>
    </source>
</evidence>
<reference evidence="12" key="1">
    <citation type="submission" date="2021-02" db="EMBL/GenBank/DDBJ databases">
        <title>First Annotated Genome of the Yellow-green Alga Tribonema minus.</title>
        <authorList>
            <person name="Mahan K.M."/>
        </authorList>
    </citation>
    <scope>NUCLEOTIDE SEQUENCE</scope>
    <source>
        <strain evidence="12">UTEX B ZZ1240</strain>
    </source>
</reference>
<keyword evidence="8" id="KW-0539">Nucleus</keyword>
<keyword evidence="13" id="KW-1185">Reference proteome</keyword>
<evidence type="ECO:0000256" key="5">
    <source>
        <dbReference type="ARBA" id="ARBA00022552"/>
    </source>
</evidence>
<dbReference type="Proteomes" id="UP000664859">
    <property type="component" value="Unassembled WGS sequence"/>
</dbReference>
<feature type="compositionally biased region" description="Low complexity" evidence="9">
    <location>
        <begin position="7"/>
        <end position="17"/>
    </location>
</feature>
<dbReference type="PANTHER" id="PTHR11953">
    <property type="entry name" value="EXOSOME COMPLEX COMPONENT"/>
    <property type="match status" value="1"/>
</dbReference>
<comment type="caution">
    <text evidence="12">The sequence shown here is derived from an EMBL/GenBank/DDBJ whole genome shotgun (WGS) entry which is preliminary data.</text>
</comment>
<feature type="domain" description="Exoribonuclease phosphorolytic" evidence="10">
    <location>
        <begin position="41"/>
        <end position="170"/>
    </location>
</feature>
<dbReference type="AlphaFoldDB" id="A0A835ZHR0"/>
<keyword evidence="7" id="KW-0694">RNA-binding</keyword>
<dbReference type="InterPro" id="IPR001247">
    <property type="entry name" value="ExoRNase_PH_dom1"/>
</dbReference>
<evidence type="ECO:0000259" key="10">
    <source>
        <dbReference type="Pfam" id="PF01138"/>
    </source>
</evidence>
<dbReference type="OrthoDB" id="2504340at2759"/>
<gene>
    <name evidence="12" type="ORF">JKP88DRAFT_195582</name>
</gene>
<dbReference type="Gene3D" id="3.30.230.70">
    <property type="entry name" value="GHMP Kinase, N-terminal domain"/>
    <property type="match status" value="1"/>
</dbReference>
<evidence type="ECO:0000256" key="4">
    <source>
        <dbReference type="ARBA" id="ARBA00022490"/>
    </source>
</evidence>